<dbReference type="PROSITE" id="PS50181">
    <property type="entry name" value="FBOX"/>
    <property type="match status" value="1"/>
</dbReference>
<evidence type="ECO:0000259" key="1">
    <source>
        <dbReference type="PROSITE" id="PS50181"/>
    </source>
</evidence>
<proteinExistence type="predicted"/>
<dbReference type="Pfam" id="PF24539">
    <property type="entry name" value="DUF7600"/>
    <property type="match status" value="2"/>
</dbReference>
<dbReference type="OrthoDB" id="5273847at2759"/>
<name>E4US44_ARTGP</name>
<feature type="domain" description="F-box" evidence="1">
    <location>
        <begin position="205"/>
        <end position="251"/>
    </location>
</feature>
<gene>
    <name evidence="2" type="ORF">MGYG_03464</name>
</gene>
<reference evidence="3" key="1">
    <citation type="journal article" date="2012" name="MBio">
        <title>Comparative genome analysis of Trichophyton rubrum and related dermatophytes reveals candidate genes involved in infection.</title>
        <authorList>
            <person name="Martinez D.A."/>
            <person name="Oliver B.G."/>
            <person name="Graeser Y."/>
            <person name="Goldberg J.M."/>
            <person name="Li W."/>
            <person name="Martinez-Rossi N.M."/>
            <person name="Monod M."/>
            <person name="Shelest E."/>
            <person name="Barton R.C."/>
            <person name="Birch E."/>
            <person name="Brakhage A.A."/>
            <person name="Chen Z."/>
            <person name="Gurr S.J."/>
            <person name="Heiman D."/>
            <person name="Heitman J."/>
            <person name="Kosti I."/>
            <person name="Rossi A."/>
            <person name="Saif S."/>
            <person name="Samalova M."/>
            <person name="Saunders C.W."/>
            <person name="Shea T."/>
            <person name="Summerbell R.C."/>
            <person name="Xu J."/>
            <person name="Young S."/>
            <person name="Zeng Q."/>
            <person name="Birren B.W."/>
            <person name="Cuomo C.A."/>
            <person name="White T.C."/>
        </authorList>
    </citation>
    <scope>NUCLEOTIDE SEQUENCE [LARGE SCALE GENOMIC DNA]</scope>
    <source>
        <strain evidence="3">ATCC MYA-4604 / CBS 118893</strain>
    </source>
</reference>
<dbReference type="Proteomes" id="UP000002669">
    <property type="component" value="Unassembled WGS sequence"/>
</dbReference>
<dbReference type="InParanoid" id="E4US44"/>
<dbReference type="EMBL" id="DS989824">
    <property type="protein sequence ID" value="EFR00462.1"/>
    <property type="molecule type" value="Genomic_DNA"/>
</dbReference>
<keyword evidence="3" id="KW-1185">Reference proteome</keyword>
<dbReference type="RefSeq" id="XP_003173292.1">
    <property type="nucleotide sequence ID" value="XM_003173244.1"/>
</dbReference>
<dbReference type="GeneID" id="10028554"/>
<dbReference type="Gene3D" id="1.20.1280.50">
    <property type="match status" value="1"/>
</dbReference>
<dbReference type="InterPro" id="IPR036047">
    <property type="entry name" value="F-box-like_dom_sf"/>
</dbReference>
<protein>
    <recommendedName>
        <fullName evidence="1">F-box domain-containing protein</fullName>
    </recommendedName>
</protein>
<dbReference type="InterPro" id="IPR001810">
    <property type="entry name" value="F-box_dom"/>
</dbReference>
<dbReference type="STRING" id="535722.E4US44"/>
<dbReference type="HOGENOM" id="CLU_012355_0_0_1"/>
<dbReference type="AlphaFoldDB" id="E4US44"/>
<dbReference type="InterPro" id="IPR056021">
    <property type="entry name" value="DUF7600"/>
</dbReference>
<evidence type="ECO:0000313" key="3">
    <source>
        <dbReference type="Proteomes" id="UP000002669"/>
    </source>
</evidence>
<sequence length="542" mass="60383">MSLTKANSIICGVAVGPDDSPWQNEFRAIFTQDEDWDSPHLSGVGVRPRFPDMVPVSPTMRYDGPNLNGTSLRNIELCTSRFGTRSLAVLLEELHYPNRVDISTLNRLCRSFPIKLGILHWGHDFGGLLEYSATLEPLFPGEEPLLSGRIAPGMQLPHERLHLAGPLSIPPLKQALNRCNGTRNNTKLPGSQTSCKDHECTSSRPDIFSSLPIEILHEIVLLLPSYDVLSLKLSSAVFATLVLPNAFWASRFEQGFEFDHVFEARQYREKQFDWKSLYLQVKWLQTDPYLGNRQRICNILLRLKTVLCAFSGVLLDGRPSRSFFEADAPADSVAYNYAGGVLQMHSRSFLQGCRALWTRTAQISSNITRIYISFVTFNDTKHISGLQFCQESGEDVRLGYIFPQIFFSSSESGPGEGGLWHGHPEGILKTRLLIRFSSNFVLKAGFDGFKMVSLGAPSSDSPAINKELSNDSRLGLRETSQWYPEVPDSCLCLNESSFRNPTGEAHRYAPLTTFLFGGLGGSHLKSSFKSLPGYLITTGFAV</sequence>
<dbReference type="SUPFAM" id="SSF81383">
    <property type="entry name" value="F-box domain"/>
    <property type="match status" value="1"/>
</dbReference>
<organism evidence="3">
    <name type="scientific">Arthroderma gypseum (strain ATCC MYA-4604 / CBS 118893)</name>
    <name type="common">Microsporum gypseum</name>
    <dbReference type="NCBI Taxonomy" id="535722"/>
    <lineage>
        <taxon>Eukaryota</taxon>
        <taxon>Fungi</taxon>
        <taxon>Dikarya</taxon>
        <taxon>Ascomycota</taxon>
        <taxon>Pezizomycotina</taxon>
        <taxon>Eurotiomycetes</taxon>
        <taxon>Eurotiomycetidae</taxon>
        <taxon>Onygenales</taxon>
        <taxon>Arthrodermataceae</taxon>
        <taxon>Nannizzia</taxon>
    </lineage>
</organism>
<accession>E4US44</accession>
<dbReference type="eggNOG" id="ENOG502SZ3F">
    <property type="taxonomic scope" value="Eukaryota"/>
</dbReference>
<dbReference type="VEuPathDB" id="FungiDB:MGYG_03464"/>
<evidence type="ECO:0000313" key="2">
    <source>
        <dbReference type="EMBL" id="EFR00462.1"/>
    </source>
</evidence>